<reference evidence="1 2" key="1">
    <citation type="submission" date="2014-10" db="EMBL/GenBank/DDBJ databases">
        <title>Draft genome of the hookworm Ancylostoma caninum.</title>
        <authorList>
            <person name="Mitreva M."/>
        </authorList>
    </citation>
    <scope>NUCLEOTIDE SEQUENCE [LARGE SCALE GENOMIC DNA]</scope>
    <source>
        <strain evidence="1 2">Baltimore</strain>
    </source>
</reference>
<protein>
    <submittedName>
        <fullName evidence="1">Uncharacterized protein</fullName>
    </submittedName>
</protein>
<sequence length="73" mass="8677">MERSLINYMMCMHAHTTLFPQFESKVRNEAKQYLRDVERERDFRKQRAEAIKAGIIEDKYSDRAGVDSDEACF</sequence>
<comment type="caution">
    <text evidence="1">The sequence shown here is derived from an EMBL/GenBank/DDBJ whole genome shotgun (WGS) entry which is preliminary data.</text>
</comment>
<accession>A0A368EW66</accession>
<dbReference type="AlphaFoldDB" id="A0A368EW66"/>
<proteinExistence type="predicted"/>
<dbReference type="EMBL" id="JOJR01024841">
    <property type="protein sequence ID" value="RCN23846.1"/>
    <property type="molecule type" value="Genomic_DNA"/>
</dbReference>
<gene>
    <name evidence="1" type="ORF">ANCCAN_30465</name>
</gene>
<evidence type="ECO:0000313" key="1">
    <source>
        <dbReference type="EMBL" id="RCN23846.1"/>
    </source>
</evidence>
<dbReference type="STRING" id="29170.A0A368EW66"/>
<evidence type="ECO:0000313" key="2">
    <source>
        <dbReference type="Proteomes" id="UP000252519"/>
    </source>
</evidence>
<keyword evidence="2" id="KW-1185">Reference proteome</keyword>
<organism evidence="1 2">
    <name type="scientific">Ancylostoma caninum</name>
    <name type="common">Dog hookworm</name>
    <dbReference type="NCBI Taxonomy" id="29170"/>
    <lineage>
        <taxon>Eukaryota</taxon>
        <taxon>Metazoa</taxon>
        <taxon>Ecdysozoa</taxon>
        <taxon>Nematoda</taxon>
        <taxon>Chromadorea</taxon>
        <taxon>Rhabditida</taxon>
        <taxon>Rhabditina</taxon>
        <taxon>Rhabditomorpha</taxon>
        <taxon>Strongyloidea</taxon>
        <taxon>Ancylostomatidae</taxon>
        <taxon>Ancylostomatinae</taxon>
        <taxon>Ancylostoma</taxon>
    </lineage>
</organism>
<dbReference type="Proteomes" id="UP000252519">
    <property type="component" value="Unassembled WGS sequence"/>
</dbReference>
<name>A0A368EW66_ANCCA</name>